<name>A0A387HAW2_9ACTN</name>
<organism evidence="1 2">
    <name type="scientific">Streptomyces hundungensis</name>
    <dbReference type="NCBI Taxonomy" id="1077946"/>
    <lineage>
        <taxon>Bacteria</taxon>
        <taxon>Bacillati</taxon>
        <taxon>Actinomycetota</taxon>
        <taxon>Actinomycetes</taxon>
        <taxon>Kitasatosporales</taxon>
        <taxon>Streptomycetaceae</taxon>
        <taxon>Streptomyces</taxon>
    </lineage>
</organism>
<accession>A0A387HAW2</accession>
<evidence type="ECO:0000313" key="1">
    <source>
        <dbReference type="EMBL" id="AYG77907.1"/>
    </source>
</evidence>
<dbReference type="Proteomes" id="UP000271554">
    <property type="component" value="Chromosome"/>
</dbReference>
<dbReference type="OrthoDB" id="3255150at2"/>
<gene>
    <name evidence="1" type="ORF">DWB77_00014</name>
</gene>
<dbReference type="AlphaFoldDB" id="A0A387HAW2"/>
<dbReference type="KEGG" id="shun:DWB77_00014"/>
<dbReference type="Pfam" id="PF19761">
    <property type="entry name" value="DUF6248"/>
    <property type="match status" value="1"/>
</dbReference>
<sequence>MTTRLRHLGAAIIGILDPVPSPTTPPMSETEGAWVRAHAWTQGLRRIEDAYPHGFHRWCSCERGTCTACASGHHDRCISATGPRTDTDAGTLTDHGGFVVAVIHYTPSQRPCRWVCPCTHQERTAAADVCEPRPTRHTLASSRSVPGPTGQLSLFPDGGGVSMSFVKDVAPGLGLFGAVMRRE</sequence>
<keyword evidence="2" id="KW-1185">Reference proteome</keyword>
<evidence type="ECO:0000313" key="2">
    <source>
        <dbReference type="Proteomes" id="UP000271554"/>
    </source>
</evidence>
<dbReference type="EMBL" id="CP032698">
    <property type="protein sequence ID" value="AYG77907.1"/>
    <property type="molecule type" value="Genomic_DNA"/>
</dbReference>
<dbReference type="InterPro" id="IPR046215">
    <property type="entry name" value="DUF6248"/>
</dbReference>
<proteinExistence type="predicted"/>
<reference evidence="1 2" key="1">
    <citation type="submission" date="2018-10" db="EMBL/GenBank/DDBJ databases">
        <title>Relationship between Morphology and Antimicrobial Activity in Streptomyces.</title>
        <authorList>
            <person name="Kang H.J."/>
            <person name="Kim S.B."/>
        </authorList>
    </citation>
    <scope>NUCLEOTIDE SEQUENCE [LARGE SCALE GENOMIC DNA]</scope>
    <source>
        <strain evidence="1 2">BH38</strain>
    </source>
</reference>
<dbReference type="RefSeq" id="WP_120719315.1">
    <property type="nucleotide sequence ID" value="NZ_CP032698.1"/>
</dbReference>
<protein>
    <submittedName>
        <fullName evidence="1">Uncharacterized protein</fullName>
    </submittedName>
</protein>